<proteinExistence type="predicted"/>
<dbReference type="AlphaFoldDB" id="A0A8R1EHQ1"/>
<dbReference type="EnsemblMetazoa" id="CJA37135.1">
    <property type="protein sequence ID" value="CJA37135.1"/>
    <property type="gene ID" value="WBGene00212982"/>
</dbReference>
<protein>
    <submittedName>
        <fullName evidence="2">Uncharacterized protein</fullName>
    </submittedName>
</protein>
<sequence length="142" mass="16563">MIPGSGTFRNFSAFHFQRVQDLSEERSMSSVGSRSRGYALPVMLEEDEVFEFERSTEFKQITKMTEKDYGGKNQKDEEPECEDEDEEEDESYEDEQYDEEEDSEEEDDFPIQNKYFLSTKMQMNEKTIIPAPSLLSNAKCDG</sequence>
<feature type="compositionally biased region" description="Basic and acidic residues" evidence="1">
    <location>
        <begin position="64"/>
        <end position="76"/>
    </location>
</feature>
<organism evidence="2 3">
    <name type="scientific">Caenorhabditis japonica</name>
    <dbReference type="NCBI Taxonomy" id="281687"/>
    <lineage>
        <taxon>Eukaryota</taxon>
        <taxon>Metazoa</taxon>
        <taxon>Ecdysozoa</taxon>
        <taxon>Nematoda</taxon>
        <taxon>Chromadorea</taxon>
        <taxon>Rhabditida</taxon>
        <taxon>Rhabditina</taxon>
        <taxon>Rhabditomorpha</taxon>
        <taxon>Rhabditoidea</taxon>
        <taxon>Rhabditidae</taxon>
        <taxon>Peloderinae</taxon>
        <taxon>Caenorhabditis</taxon>
    </lineage>
</organism>
<name>A0A8R1EHQ1_CAEJA</name>
<feature type="compositionally biased region" description="Acidic residues" evidence="1">
    <location>
        <begin position="77"/>
        <end position="109"/>
    </location>
</feature>
<evidence type="ECO:0000256" key="1">
    <source>
        <dbReference type="SAM" id="MobiDB-lite"/>
    </source>
</evidence>
<dbReference type="Proteomes" id="UP000005237">
    <property type="component" value="Unassembled WGS sequence"/>
</dbReference>
<reference evidence="3" key="1">
    <citation type="submission" date="2010-08" db="EMBL/GenBank/DDBJ databases">
        <authorList>
            <consortium name="Caenorhabditis japonica Sequencing Consortium"/>
            <person name="Wilson R.K."/>
        </authorList>
    </citation>
    <scope>NUCLEOTIDE SEQUENCE [LARGE SCALE GENOMIC DNA]</scope>
    <source>
        <strain evidence="3">DF5081</strain>
    </source>
</reference>
<accession>A0A8R1EHQ1</accession>
<keyword evidence="3" id="KW-1185">Reference proteome</keyword>
<reference evidence="2" key="2">
    <citation type="submission" date="2022-06" db="UniProtKB">
        <authorList>
            <consortium name="EnsemblMetazoa"/>
        </authorList>
    </citation>
    <scope>IDENTIFICATION</scope>
    <source>
        <strain evidence="2">DF5081</strain>
    </source>
</reference>
<feature type="region of interest" description="Disordered" evidence="1">
    <location>
        <begin position="61"/>
        <end position="113"/>
    </location>
</feature>
<evidence type="ECO:0000313" key="3">
    <source>
        <dbReference type="Proteomes" id="UP000005237"/>
    </source>
</evidence>
<evidence type="ECO:0000313" key="2">
    <source>
        <dbReference type="EnsemblMetazoa" id="CJA37135.1"/>
    </source>
</evidence>